<feature type="DNA-binding region" description="OmpR/PhoB-type" evidence="5">
    <location>
        <begin position="127"/>
        <end position="221"/>
    </location>
</feature>
<name>A0ABU2CC37_9BURK</name>
<protein>
    <submittedName>
        <fullName evidence="8">Two-component system response regulator BasR</fullName>
    </submittedName>
</protein>
<evidence type="ECO:0000313" key="9">
    <source>
        <dbReference type="Proteomes" id="UP001180487"/>
    </source>
</evidence>
<dbReference type="InterPro" id="IPR016032">
    <property type="entry name" value="Sig_transdc_resp-reg_C-effctor"/>
</dbReference>
<keyword evidence="1" id="KW-0805">Transcription regulation</keyword>
<dbReference type="InterPro" id="IPR039420">
    <property type="entry name" value="WalR-like"/>
</dbReference>
<dbReference type="SMART" id="SM00448">
    <property type="entry name" value="REC"/>
    <property type="match status" value="1"/>
</dbReference>
<feature type="modified residue" description="4-aspartylphosphate" evidence="4">
    <location>
        <position position="51"/>
    </location>
</feature>
<organism evidence="8 9">
    <name type="scientific">Rhodoferax ferrireducens</name>
    <dbReference type="NCBI Taxonomy" id="192843"/>
    <lineage>
        <taxon>Bacteria</taxon>
        <taxon>Pseudomonadati</taxon>
        <taxon>Pseudomonadota</taxon>
        <taxon>Betaproteobacteria</taxon>
        <taxon>Burkholderiales</taxon>
        <taxon>Comamonadaceae</taxon>
        <taxon>Rhodoferax</taxon>
    </lineage>
</organism>
<dbReference type="InterPro" id="IPR011006">
    <property type="entry name" value="CheY-like_superfamily"/>
</dbReference>
<dbReference type="Gene3D" id="6.10.250.690">
    <property type="match status" value="1"/>
</dbReference>
<sequence>MHVLLIEDDLDLGPALQKSLKLEGISSEWRRRAADAPRTLEDEGFDCVLLDLSLPDGDGLDLLTRWRRQSARTAQVPVIIITAREALSERLAGLDNGADDFIVKPFAPEELASRLRAVLRRCAKQASDVWSVGDLEIEPRSHRARLCGEALALSHREFQLLLELAREPNAVVVKGTLARRLEPLGEPLDFGLIEVHVSNLRRKVGAERIKTVRGVGYMLVP</sequence>
<dbReference type="PROSITE" id="PS51755">
    <property type="entry name" value="OMPR_PHOB"/>
    <property type="match status" value="1"/>
</dbReference>
<dbReference type="SUPFAM" id="SSF52172">
    <property type="entry name" value="CheY-like"/>
    <property type="match status" value="1"/>
</dbReference>
<evidence type="ECO:0000259" key="6">
    <source>
        <dbReference type="PROSITE" id="PS50110"/>
    </source>
</evidence>
<comment type="caution">
    <text evidence="8">The sequence shown here is derived from an EMBL/GenBank/DDBJ whole genome shotgun (WGS) entry which is preliminary data.</text>
</comment>
<evidence type="ECO:0000313" key="8">
    <source>
        <dbReference type="EMBL" id="MDR7378910.1"/>
    </source>
</evidence>
<evidence type="ECO:0000256" key="4">
    <source>
        <dbReference type="PROSITE-ProRule" id="PRU00169"/>
    </source>
</evidence>
<dbReference type="SMART" id="SM00862">
    <property type="entry name" value="Trans_reg_C"/>
    <property type="match status" value="1"/>
</dbReference>
<proteinExistence type="predicted"/>
<keyword evidence="3" id="KW-0804">Transcription</keyword>
<dbReference type="RefSeq" id="WP_310375186.1">
    <property type="nucleotide sequence ID" value="NZ_JAVDXT010000003.1"/>
</dbReference>
<dbReference type="PANTHER" id="PTHR48111:SF67">
    <property type="entry name" value="TRANSCRIPTIONAL REGULATORY PROTEIN TCTD"/>
    <property type="match status" value="1"/>
</dbReference>
<dbReference type="Gene3D" id="1.10.10.10">
    <property type="entry name" value="Winged helix-like DNA-binding domain superfamily/Winged helix DNA-binding domain"/>
    <property type="match status" value="1"/>
</dbReference>
<evidence type="ECO:0000256" key="2">
    <source>
        <dbReference type="ARBA" id="ARBA00023125"/>
    </source>
</evidence>
<evidence type="ECO:0000256" key="1">
    <source>
        <dbReference type="ARBA" id="ARBA00023015"/>
    </source>
</evidence>
<keyword evidence="9" id="KW-1185">Reference proteome</keyword>
<reference evidence="8 9" key="1">
    <citation type="submission" date="2023-07" db="EMBL/GenBank/DDBJ databases">
        <title>Sorghum-associated microbial communities from plants grown in Nebraska, USA.</title>
        <authorList>
            <person name="Schachtman D."/>
        </authorList>
    </citation>
    <scope>NUCLEOTIDE SEQUENCE [LARGE SCALE GENOMIC DNA]</scope>
    <source>
        <strain evidence="8 9">BE313</strain>
    </source>
</reference>
<dbReference type="PANTHER" id="PTHR48111">
    <property type="entry name" value="REGULATOR OF RPOS"/>
    <property type="match status" value="1"/>
</dbReference>
<dbReference type="PROSITE" id="PS50110">
    <property type="entry name" value="RESPONSE_REGULATORY"/>
    <property type="match status" value="1"/>
</dbReference>
<dbReference type="CDD" id="cd00383">
    <property type="entry name" value="trans_reg_C"/>
    <property type="match status" value="1"/>
</dbReference>
<evidence type="ECO:0000259" key="7">
    <source>
        <dbReference type="PROSITE" id="PS51755"/>
    </source>
</evidence>
<evidence type="ECO:0000256" key="3">
    <source>
        <dbReference type="ARBA" id="ARBA00023163"/>
    </source>
</evidence>
<dbReference type="Proteomes" id="UP001180487">
    <property type="component" value="Unassembled WGS sequence"/>
</dbReference>
<keyword evidence="2 5" id="KW-0238">DNA-binding</keyword>
<dbReference type="Pfam" id="PF00072">
    <property type="entry name" value="Response_reg"/>
    <property type="match status" value="1"/>
</dbReference>
<dbReference type="CDD" id="cd17624">
    <property type="entry name" value="REC_OmpR_PmrA-like"/>
    <property type="match status" value="1"/>
</dbReference>
<dbReference type="InterPro" id="IPR036388">
    <property type="entry name" value="WH-like_DNA-bd_sf"/>
</dbReference>
<gene>
    <name evidence="8" type="ORF">J2X19_003604</name>
</gene>
<dbReference type="SUPFAM" id="SSF46894">
    <property type="entry name" value="C-terminal effector domain of the bipartite response regulators"/>
    <property type="match status" value="1"/>
</dbReference>
<dbReference type="EMBL" id="JAVDXT010000003">
    <property type="protein sequence ID" value="MDR7378910.1"/>
    <property type="molecule type" value="Genomic_DNA"/>
</dbReference>
<feature type="domain" description="OmpR/PhoB-type" evidence="7">
    <location>
        <begin position="127"/>
        <end position="221"/>
    </location>
</feature>
<evidence type="ECO:0000256" key="5">
    <source>
        <dbReference type="PROSITE-ProRule" id="PRU01091"/>
    </source>
</evidence>
<feature type="domain" description="Response regulatory" evidence="6">
    <location>
        <begin position="2"/>
        <end position="119"/>
    </location>
</feature>
<dbReference type="InterPro" id="IPR001867">
    <property type="entry name" value="OmpR/PhoB-type_DNA-bd"/>
</dbReference>
<accession>A0ABU2CC37</accession>
<keyword evidence="4" id="KW-0597">Phosphoprotein</keyword>
<dbReference type="Gene3D" id="3.40.50.2300">
    <property type="match status" value="1"/>
</dbReference>
<dbReference type="Pfam" id="PF00486">
    <property type="entry name" value="Trans_reg_C"/>
    <property type="match status" value="1"/>
</dbReference>
<dbReference type="InterPro" id="IPR001789">
    <property type="entry name" value="Sig_transdc_resp-reg_receiver"/>
</dbReference>